<evidence type="ECO:0000256" key="1">
    <source>
        <dbReference type="SAM" id="MobiDB-lite"/>
    </source>
</evidence>
<dbReference type="EMBL" id="ANMU01000019">
    <property type="protein sequence ID" value="EMJ84448.1"/>
    <property type="molecule type" value="Genomic_DNA"/>
</dbReference>
<evidence type="ECO:0000313" key="3">
    <source>
        <dbReference type="Proteomes" id="UP000011873"/>
    </source>
</evidence>
<organism evidence="2 3">
    <name type="scientific">Leptospira borgpetersenii serovar Hardjo-bovis str. Sponselee</name>
    <dbReference type="NCBI Taxonomy" id="1303729"/>
    <lineage>
        <taxon>Bacteria</taxon>
        <taxon>Pseudomonadati</taxon>
        <taxon>Spirochaetota</taxon>
        <taxon>Spirochaetia</taxon>
        <taxon>Leptospirales</taxon>
        <taxon>Leptospiraceae</taxon>
        <taxon>Leptospira</taxon>
    </lineage>
</organism>
<reference evidence="2 3" key="1">
    <citation type="submission" date="2013-01" db="EMBL/GenBank/DDBJ databases">
        <authorList>
            <person name="Harkins D.M."/>
            <person name="Durkin A.S."/>
            <person name="Brinkac L.M."/>
            <person name="Haft D.H."/>
            <person name="Selengut J.D."/>
            <person name="Sanka R."/>
            <person name="DePew J."/>
            <person name="Purushe J."/>
            <person name="Galloway R.L."/>
            <person name="Vinetz J.M."/>
            <person name="Sutton G.G."/>
            <person name="Nierman W.C."/>
            <person name="Fouts D.E."/>
        </authorList>
    </citation>
    <scope>NUCLEOTIDE SEQUENCE [LARGE SCALE GENOMIC DNA]</scope>
    <source>
        <strain evidence="2 3">Sponselee CDC</strain>
    </source>
</reference>
<feature type="region of interest" description="Disordered" evidence="1">
    <location>
        <begin position="1"/>
        <end position="25"/>
    </location>
</feature>
<accession>M6C6Q9</accession>
<sequence length="48" mass="5312">MGSVNSENFNGSFPKKRRNPDCLGSRNSAILNAKKFAVRTHSYRGKGI</sequence>
<comment type="caution">
    <text evidence="2">The sequence shown here is derived from an EMBL/GenBank/DDBJ whole genome shotgun (WGS) entry which is preliminary data.</text>
</comment>
<gene>
    <name evidence="2" type="ORF">LEP1GSC016_0263</name>
</gene>
<protein>
    <submittedName>
        <fullName evidence="2">Uncharacterized protein</fullName>
    </submittedName>
</protein>
<dbReference type="PATRIC" id="fig|1218567.3.peg.438"/>
<proteinExistence type="predicted"/>
<name>M6C6Q9_LEPBO</name>
<dbReference type="Proteomes" id="UP000011873">
    <property type="component" value="Unassembled WGS sequence"/>
</dbReference>
<evidence type="ECO:0000313" key="2">
    <source>
        <dbReference type="EMBL" id="EMJ84448.1"/>
    </source>
</evidence>
<dbReference type="AlphaFoldDB" id="M6C6Q9"/>
<feature type="compositionally biased region" description="Polar residues" evidence="1">
    <location>
        <begin position="1"/>
        <end position="11"/>
    </location>
</feature>